<dbReference type="AlphaFoldDB" id="A0A6G6WFZ0"/>
<reference evidence="1 2" key="1">
    <citation type="submission" date="2020-02" db="EMBL/GenBank/DDBJ databases">
        <title>Full genome sequence of Nocardioides sp. R-3366.</title>
        <authorList>
            <person name="Im W.-T."/>
        </authorList>
    </citation>
    <scope>NUCLEOTIDE SEQUENCE [LARGE SCALE GENOMIC DNA]</scope>
    <source>
        <strain evidence="1 2">R-3366</strain>
    </source>
</reference>
<accession>A0A6G6WFZ0</accession>
<keyword evidence="2" id="KW-1185">Reference proteome</keyword>
<dbReference type="EMBL" id="CP049257">
    <property type="protein sequence ID" value="QIG44005.1"/>
    <property type="molecule type" value="Genomic_DNA"/>
</dbReference>
<dbReference type="Proteomes" id="UP000502996">
    <property type="component" value="Chromosome"/>
</dbReference>
<protein>
    <recommendedName>
        <fullName evidence="3">Sulfotransferase family protein</fullName>
    </recommendedName>
</protein>
<evidence type="ECO:0000313" key="1">
    <source>
        <dbReference type="EMBL" id="QIG44005.1"/>
    </source>
</evidence>
<dbReference type="RefSeq" id="WP_165234592.1">
    <property type="nucleotide sequence ID" value="NZ_CP049257.1"/>
</dbReference>
<organism evidence="1 2">
    <name type="scientific">Nocardioides anomalus</name>
    <dbReference type="NCBI Taxonomy" id="2712223"/>
    <lineage>
        <taxon>Bacteria</taxon>
        <taxon>Bacillati</taxon>
        <taxon>Actinomycetota</taxon>
        <taxon>Actinomycetes</taxon>
        <taxon>Propionibacteriales</taxon>
        <taxon>Nocardioidaceae</taxon>
        <taxon>Nocardioides</taxon>
    </lineage>
</organism>
<evidence type="ECO:0008006" key="3">
    <source>
        <dbReference type="Google" id="ProtNLM"/>
    </source>
</evidence>
<sequence length="349" mass="38353">MANQVFLHIGLPKTGTTYLQSVLWASRAQLARDGFLLPGSGHREHLWAALELQERPHLERRSPEAPGALARLLDEVQRHRGPALLTHEFMCGASREQAGRLVAALAPAEVHVVVTARDTLGMLTAGWAEYVKNGGTEPLTAVSGRGLGGRGSAGEFGWRTWDLGGVLRRWGRHVAPEHVHVLPMPGPGAPRDQHWRNFAGVLGLAAERYDAPDEPRNPALGVVQIELLRRVNPHLTDFRKPVDRGTWIRGYLAEQHLVRQAGERLGADDEQVADCRERAERAVGIIRRRGYHVVGDVEQLLVPAQPPDRPRPDDVSDAALVDSATTLIAHLLADVRRTTRENPPDLNGA</sequence>
<dbReference type="SUPFAM" id="SSF52540">
    <property type="entry name" value="P-loop containing nucleoside triphosphate hydrolases"/>
    <property type="match status" value="1"/>
</dbReference>
<proteinExistence type="predicted"/>
<dbReference type="InterPro" id="IPR027417">
    <property type="entry name" value="P-loop_NTPase"/>
</dbReference>
<name>A0A6G6WFZ0_9ACTN</name>
<gene>
    <name evidence="1" type="ORF">G5V58_15575</name>
</gene>
<evidence type="ECO:0000313" key="2">
    <source>
        <dbReference type="Proteomes" id="UP000502996"/>
    </source>
</evidence>
<dbReference type="KEGG" id="nano:G5V58_15575"/>